<evidence type="ECO:0000259" key="14">
    <source>
        <dbReference type="PROSITE" id="PS50893"/>
    </source>
</evidence>
<accession>A0A2U1FQY9</accession>
<evidence type="ECO:0000256" key="1">
    <source>
        <dbReference type="ARBA" id="ARBA00004651"/>
    </source>
</evidence>
<dbReference type="Gene3D" id="3.90.70.10">
    <property type="entry name" value="Cysteine proteinases"/>
    <property type="match status" value="1"/>
</dbReference>
<evidence type="ECO:0000256" key="5">
    <source>
        <dbReference type="ARBA" id="ARBA00022741"/>
    </source>
</evidence>
<feature type="transmembrane region" description="Helical" evidence="13">
    <location>
        <begin position="301"/>
        <end position="322"/>
    </location>
</feature>
<evidence type="ECO:0000256" key="2">
    <source>
        <dbReference type="ARBA" id="ARBA00022448"/>
    </source>
</evidence>
<dbReference type="Pfam" id="PF03412">
    <property type="entry name" value="Peptidase_C39"/>
    <property type="match status" value="1"/>
</dbReference>
<evidence type="ECO:0000256" key="12">
    <source>
        <dbReference type="ARBA" id="ARBA00061644"/>
    </source>
</evidence>
<dbReference type="InterPro" id="IPR003439">
    <property type="entry name" value="ABC_transporter-like_ATP-bd"/>
</dbReference>
<dbReference type="GO" id="GO:0005886">
    <property type="term" value="C:plasma membrane"/>
    <property type="evidence" value="ECO:0007669"/>
    <property type="project" value="UniProtKB-SubCell"/>
</dbReference>
<protein>
    <submittedName>
        <fullName evidence="17">NHLM bacteriocin system ABC transporter peptidase/ATP-binding protein</fullName>
    </submittedName>
</protein>
<dbReference type="PANTHER" id="PTHR24221:SF654">
    <property type="entry name" value="ATP-BINDING CASSETTE SUB-FAMILY B MEMBER 6"/>
    <property type="match status" value="1"/>
</dbReference>
<dbReference type="FunFam" id="3.40.50.300:FF:000299">
    <property type="entry name" value="ABC transporter ATP-binding protein/permease"/>
    <property type="match status" value="1"/>
</dbReference>
<dbReference type="Pfam" id="PF00664">
    <property type="entry name" value="ABC_membrane"/>
    <property type="match status" value="1"/>
</dbReference>
<dbReference type="PROSITE" id="PS00211">
    <property type="entry name" value="ABC_TRANSPORTER_1"/>
    <property type="match status" value="1"/>
</dbReference>
<dbReference type="SUPFAM" id="SSF90123">
    <property type="entry name" value="ABC transporter transmembrane region"/>
    <property type="match status" value="1"/>
</dbReference>
<dbReference type="GO" id="GO:0043213">
    <property type="term" value="P:bacteriocin transport"/>
    <property type="evidence" value="ECO:0007669"/>
    <property type="project" value="UniProtKB-KW"/>
</dbReference>
<dbReference type="SMART" id="SM00382">
    <property type="entry name" value="AAA"/>
    <property type="match status" value="1"/>
</dbReference>
<dbReference type="InterPro" id="IPR027417">
    <property type="entry name" value="P-loop_NTPase"/>
</dbReference>
<evidence type="ECO:0000256" key="8">
    <source>
        <dbReference type="ARBA" id="ARBA00022927"/>
    </source>
</evidence>
<dbReference type="Gene3D" id="3.40.50.300">
    <property type="entry name" value="P-loop containing nucleotide triphosphate hydrolases"/>
    <property type="match status" value="1"/>
</dbReference>
<evidence type="ECO:0000256" key="13">
    <source>
        <dbReference type="SAM" id="Phobius"/>
    </source>
</evidence>
<dbReference type="InterPro" id="IPR036640">
    <property type="entry name" value="ABC1_TM_sf"/>
</dbReference>
<keyword evidence="5" id="KW-0547">Nucleotide-binding</keyword>
<dbReference type="EMBL" id="QEKW01000001">
    <property type="protein sequence ID" value="PVZ14566.1"/>
    <property type="molecule type" value="Genomic_DNA"/>
</dbReference>
<dbReference type="PANTHER" id="PTHR24221">
    <property type="entry name" value="ATP-BINDING CASSETTE SUB-FAMILY B"/>
    <property type="match status" value="1"/>
</dbReference>
<evidence type="ECO:0000256" key="7">
    <source>
        <dbReference type="ARBA" id="ARBA00022840"/>
    </source>
</evidence>
<keyword evidence="8" id="KW-0653">Protein transport</keyword>
<dbReference type="InterPro" id="IPR005074">
    <property type="entry name" value="Peptidase_C39"/>
</dbReference>
<dbReference type="Proteomes" id="UP000245639">
    <property type="component" value="Unassembled WGS sequence"/>
</dbReference>
<feature type="transmembrane region" description="Helical" evidence="13">
    <location>
        <begin position="201"/>
        <end position="224"/>
    </location>
</feature>
<dbReference type="AlphaFoldDB" id="A0A2U1FQY9"/>
<feature type="transmembrane region" description="Helical" evidence="13">
    <location>
        <begin position="166"/>
        <end position="189"/>
    </location>
</feature>
<reference evidence="17 18" key="1">
    <citation type="submission" date="2018-04" db="EMBL/GenBank/DDBJ databases">
        <title>Genomic Encyclopedia of Type Strains, Phase IV (KMG-IV): sequencing the most valuable type-strain genomes for metagenomic binning, comparative biology and taxonomic classification.</title>
        <authorList>
            <person name="Goeker M."/>
        </authorList>
    </citation>
    <scope>NUCLEOTIDE SEQUENCE [LARGE SCALE GENOMIC DNA]</scope>
    <source>
        <strain evidence="17 18">DSM 45771</strain>
    </source>
</reference>
<sequence>MISMFRRRLRPVLQMEAAECGAAALAMVLDHLGAPVALSRLRADCGVSRDGVNALNIVRAARAHGMEAEGRRARVEELAGICRAAGPVIVYWEQNHFLVVERFTRRSVLLADPAVGPRHVSRREFAESYSGIVLTFSRRAGSAGPVRHAPRQATVLPGLLRGTAPAVATVVAAGVLGTVPIIVGALLASLFVDQVVGGRDLLWSGIVLVGAVAVVVLQVGLTLLGQRMLVRLATVVTIRSTAGFLRHLLALPSAFFDARSRGALVSRVSLNGSLATLVTGQLAAGGIGLVSMVVYAAVLLWWNPVLGAAAVGLASLNALVLARTARRRRALNQDLQMATTALDGFTYTGLDLRDDLRATGSEDEYFGRWAGRLARVINTQQRLGTASQPLVIAPAVLAMLNTVAVLALGGALVLADRASIGELVAVQVLAGFFFAPVGQLVAAGGQIQNARAWTQQLLDVLDEAPERAAPVTGDGARPRRTGPTTTRARLRGHVALQDVTFGYSRLEPPLLEDFRLEVAPGRRVALVGPSGAGKSTVADLLTGLVSPWSGQVLLDGVPRQEVDLDLLHASLARVDQSVALFSGSVAENITLFDPSIPAADITRAARDACLAEEIEARLGGFGAAVHEGGRNFSGGQRQRLDIARALAGNPSVLVLDEATSALDATTESRIDAHLRRRACTCVIVAHRLSTIRDADEIVVLDRGRVVQRGVHDDLLAEEGLYRELVGRG</sequence>
<dbReference type="GO" id="GO:0005524">
    <property type="term" value="F:ATP binding"/>
    <property type="evidence" value="ECO:0007669"/>
    <property type="project" value="UniProtKB-KW"/>
</dbReference>
<comment type="subcellular location">
    <subcellularLocation>
        <location evidence="1">Cell membrane</location>
        <topology evidence="1">Multi-pass membrane protein</topology>
    </subcellularLocation>
</comment>
<comment type="caution">
    <text evidence="17">The sequence shown here is derived from an EMBL/GenBank/DDBJ whole genome shotgun (WGS) entry which is preliminary data.</text>
</comment>
<evidence type="ECO:0000256" key="4">
    <source>
        <dbReference type="ARBA" id="ARBA00022692"/>
    </source>
</evidence>
<evidence type="ECO:0000259" key="16">
    <source>
        <dbReference type="PROSITE" id="PS50990"/>
    </source>
</evidence>
<evidence type="ECO:0000256" key="6">
    <source>
        <dbReference type="ARBA" id="ARBA00022807"/>
    </source>
</evidence>
<evidence type="ECO:0000256" key="3">
    <source>
        <dbReference type="ARBA" id="ARBA00022475"/>
    </source>
</evidence>
<dbReference type="GO" id="GO:0016887">
    <property type="term" value="F:ATP hydrolysis activity"/>
    <property type="evidence" value="ECO:0007669"/>
    <property type="project" value="InterPro"/>
</dbReference>
<keyword evidence="3" id="KW-1003">Cell membrane</keyword>
<keyword evidence="4 13" id="KW-0812">Transmembrane</keyword>
<comment type="similarity">
    <text evidence="12">Belongs to the ABC transporter superfamily. Lipid exporter (TC 3.A.1.106) family.</text>
</comment>
<dbReference type="GO" id="GO:0015031">
    <property type="term" value="P:protein transport"/>
    <property type="evidence" value="ECO:0007669"/>
    <property type="project" value="UniProtKB-KW"/>
</dbReference>
<organism evidence="17 18">
    <name type="scientific">Actinomycetospora cinnamomea</name>
    <dbReference type="NCBI Taxonomy" id="663609"/>
    <lineage>
        <taxon>Bacteria</taxon>
        <taxon>Bacillati</taxon>
        <taxon>Actinomycetota</taxon>
        <taxon>Actinomycetes</taxon>
        <taxon>Pseudonocardiales</taxon>
        <taxon>Pseudonocardiaceae</taxon>
        <taxon>Actinomycetospora</taxon>
    </lineage>
</organism>
<keyword evidence="6" id="KW-0788">Thiol protease</keyword>
<name>A0A2U1FQY9_9PSEU</name>
<keyword evidence="18" id="KW-1185">Reference proteome</keyword>
<feature type="transmembrane region" description="Helical" evidence="13">
    <location>
        <begin position="420"/>
        <end position="442"/>
    </location>
</feature>
<gene>
    <name evidence="17" type="ORF">C8D89_101431</name>
</gene>
<dbReference type="Gene3D" id="1.20.1560.10">
    <property type="entry name" value="ABC transporter type 1, transmembrane domain"/>
    <property type="match status" value="1"/>
</dbReference>
<feature type="transmembrane region" description="Helical" evidence="13">
    <location>
        <begin position="390"/>
        <end position="414"/>
    </location>
</feature>
<feature type="domain" description="ABC transporter" evidence="14">
    <location>
        <begin position="494"/>
        <end position="727"/>
    </location>
</feature>
<evidence type="ECO:0000256" key="10">
    <source>
        <dbReference type="ARBA" id="ARBA00023136"/>
    </source>
</evidence>
<evidence type="ECO:0000256" key="11">
    <source>
        <dbReference type="ARBA" id="ARBA00043264"/>
    </source>
</evidence>
<dbReference type="SUPFAM" id="SSF52540">
    <property type="entry name" value="P-loop containing nucleoside triphosphate hydrolases"/>
    <property type="match status" value="1"/>
</dbReference>
<dbReference type="GO" id="GO:0006508">
    <property type="term" value="P:proteolysis"/>
    <property type="evidence" value="ECO:0007669"/>
    <property type="project" value="InterPro"/>
</dbReference>
<keyword evidence="6" id="KW-0378">Hydrolase</keyword>
<dbReference type="GO" id="GO:0034040">
    <property type="term" value="F:ATPase-coupled lipid transmembrane transporter activity"/>
    <property type="evidence" value="ECO:0007669"/>
    <property type="project" value="TreeGrafter"/>
</dbReference>
<dbReference type="InterPro" id="IPR039421">
    <property type="entry name" value="Type_1_exporter"/>
</dbReference>
<dbReference type="PROSITE" id="PS50893">
    <property type="entry name" value="ABC_TRANSPORTER_2"/>
    <property type="match status" value="1"/>
</dbReference>
<evidence type="ECO:0000256" key="9">
    <source>
        <dbReference type="ARBA" id="ARBA00022989"/>
    </source>
</evidence>
<dbReference type="PROSITE" id="PS50990">
    <property type="entry name" value="PEPTIDASE_C39"/>
    <property type="match status" value="1"/>
</dbReference>
<evidence type="ECO:0000313" key="17">
    <source>
        <dbReference type="EMBL" id="PVZ14566.1"/>
    </source>
</evidence>
<keyword evidence="10 13" id="KW-0472">Membrane</keyword>
<dbReference type="GO" id="GO:0140359">
    <property type="term" value="F:ABC-type transporter activity"/>
    <property type="evidence" value="ECO:0007669"/>
    <property type="project" value="InterPro"/>
</dbReference>
<keyword evidence="11" id="KW-0080">Bacteriocin transport</keyword>
<feature type="domain" description="ABC transmembrane type-1" evidence="15">
    <location>
        <begin position="168"/>
        <end position="449"/>
    </location>
</feature>
<feature type="transmembrane region" description="Helical" evidence="13">
    <location>
        <begin position="274"/>
        <end position="295"/>
    </location>
</feature>
<evidence type="ECO:0000313" key="18">
    <source>
        <dbReference type="Proteomes" id="UP000245639"/>
    </source>
</evidence>
<keyword evidence="9 13" id="KW-1133">Transmembrane helix</keyword>
<keyword evidence="2" id="KW-0813">Transport</keyword>
<dbReference type="GO" id="GO:0008234">
    <property type="term" value="F:cysteine-type peptidase activity"/>
    <property type="evidence" value="ECO:0007669"/>
    <property type="project" value="UniProtKB-KW"/>
</dbReference>
<dbReference type="PROSITE" id="PS50929">
    <property type="entry name" value="ABC_TM1F"/>
    <property type="match status" value="1"/>
</dbReference>
<proteinExistence type="inferred from homology"/>
<feature type="domain" description="Peptidase C39" evidence="16">
    <location>
        <begin position="14"/>
        <end position="136"/>
    </location>
</feature>
<keyword evidence="7 17" id="KW-0067">ATP-binding</keyword>
<dbReference type="InterPro" id="IPR003593">
    <property type="entry name" value="AAA+_ATPase"/>
</dbReference>
<dbReference type="Pfam" id="PF00005">
    <property type="entry name" value="ABC_tran"/>
    <property type="match status" value="1"/>
</dbReference>
<dbReference type="InterPro" id="IPR017871">
    <property type="entry name" value="ABC_transporter-like_CS"/>
</dbReference>
<dbReference type="InterPro" id="IPR011527">
    <property type="entry name" value="ABC1_TM_dom"/>
</dbReference>
<keyword evidence="6" id="KW-0645">Protease</keyword>
<evidence type="ECO:0000259" key="15">
    <source>
        <dbReference type="PROSITE" id="PS50929"/>
    </source>
</evidence>
<dbReference type="OrthoDB" id="9806127at2"/>